<protein>
    <submittedName>
        <fullName evidence="1">Uncharacterized protein</fullName>
    </submittedName>
</protein>
<dbReference type="EMBL" id="LAZR01024006">
    <property type="protein sequence ID" value="KKL76567.1"/>
    <property type="molecule type" value="Genomic_DNA"/>
</dbReference>
<organism evidence="1">
    <name type="scientific">marine sediment metagenome</name>
    <dbReference type="NCBI Taxonomy" id="412755"/>
    <lineage>
        <taxon>unclassified sequences</taxon>
        <taxon>metagenomes</taxon>
        <taxon>ecological metagenomes</taxon>
    </lineage>
</organism>
<reference evidence="1" key="1">
    <citation type="journal article" date="2015" name="Nature">
        <title>Complex archaea that bridge the gap between prokaryotes and eukaryotes.</title>
        <authorList>
            <person name="Spang A."/>
            <person name="Saw J.H."/>
            <person name="Jorgensen S.L."/>
            <person name="Zaremba-Niedzwiedzka K."/>
            <person name="Martijn J."/>
            <person name="Lind A.E."/>
            <person name="van Eijk R."/>
            <person name="Schleper C."/>
            <person name="Guy L."/>
            <person name="Ettema T.J."/>
        </authorList>
    </citation>
    <scope>NUCLEOTIDE SEQUENCE</scope>
</reference>
<name>A0A0F9HN40_9ZZZZ</name>
<sequence>MPNGIGRFFRKKARAWKSINTRSTLKLGPRFATRGGLHRVAMQKLNKKR</sequence>
<evidence type="ECO:0000313" key="1">
    <source>
        <dbReference type="EMBL" id="KKL76567.1"/>
    </source>
</evidence>
<accession>A0A0F9HN40</accession>
<comment type="caution">
    <text evidence="1">The sequence shown here is derived from an EMBL/GenBank/DDBJ whole genome shotgun (WGS) entry which is preliminary data.</text>
</comment>
<dbReference type="AlphaFoldDB" id="A0A0F9HN40"/>
<proteinExistence type="predicted"/>
<gene>
    <name evidence="1" type="ORF">LCGC14_2043600</name>
</gene>